<organism evidence="3">
    <name type="scientific">Nippostrongylus brasiliensis</name>
    <name type="common">Rat hookworm</name>
    <dbReference type="NCBI Taxonomy" id="27835"/>
    <lineage>
        <taxon>Eukaryota</taxon>
        <taxon>Metazoa</taxon>
        <taxon>Ecdysozoa</taxon>
        <taxon>Nematoda</taxon>
        <taxon>Chromadorea</taxon>
        <taxon>Rhabditida</taxon>
        <taxon>Rhabditina</taxon>
        <taxon>Rhabditomorpha</taxon>
        <taxon>Strongyloidea</taxon>
        <taxon>Heligmosomidae</taxon>
        <taxon>Nippostrongylus</taxon>
    </lineage>
</organism>
<accession>A0A0N4XX58</accession>
<proteinExistence type="predicted"/>
<sequence>MDERCRETAQDGSLGKWFKCLRWFGDRKEWLGGRTKETVILFPITILAATLLKVSPVIEALKPAGLEKLDIRLEEPISMSIERTSP</sequence>
<evidence type="ECO:0000313" key="1">
    <source>
        <dbReference type="EMBL" id="VDL71131.1"/>
    </source>
</evidence>
<dbReference type="WBParaSite" id="NBR_0000754101-mRNA-1">
    <property type="protein sequence ID" value="NBR_0000754101-mRNA-1"/>
    <property type="gene ID" value="NBR_0000754101"/>
</dbReference>
<evidence type="ECO:0000313" key="2">
    <source>
        <dbReference type="Proteomes" id="UP000271162"/>
    </source>
</evidence>
<name>A0A0N4XX58_NIPBR</name>
<keyword evidence="2" id="KW-1185">Reference proteome</keyword>
<gene>
    <name evidence="1" type="ORF">NBR_LOCUS7542</name>
</gene>
<dbReference type="Proteomes" id="UP000271162">
    <property type="component" value="Unassembled WGS sequence"/>
</dbReference>
<dbReference type="EMBL" id="UYSL01019899">
    <property type="protein sequence ID" value="VDL71131.1"/>
    <property type="molecule type" value="Genomic_DNA"/>
</dbReference>
<dbReference type="AlphaFoldDB" id="A0A0N4XX58"/>
<protein>
    <submittedName>
        <fullName evidence="1 3">Uncharacterized protein</fullName>
    </submittedName>
</protein>
<evidence type="ECO:0000313" key="3">
    <source>
        <dbReference type="WBParaSite" id="NBR_0000754101-mRNA-1"/>
    </source>
</evidence>
<reference evidence="1 2" key="2">
    <citation type="submission" date="2018-11" db="EMBL/GenBank/DDBJ databases">
        <authorList>
            <consortium name="Pathogen Informatics"/>
        </authorList>
    </citation>
    <scope>NUCLEOTIDE SEQUENCE [LARGE SCALE GENOMIC DNA]</scope>
</reference>
<reference evidence="3" key="1">
    <citation type="submission" date="2017-02" db="UniProtKB">
        <authorList>
            <consortium name="WormBaseParasite"/>
        </authorList>
    </citation>
    <scope>IDENTIFICATION</scope>
</reference>